<feature type="region of interest" description="Disordered" evidence="1">
    <location>
        <begin position="1"/>
        <end position="52"/>
    </location>
</feature>
<reference evidence="2 3" key="1">
    <citation type="submission" date="2019-06" db="EMBL/GenBank/DDBJ databases">
        <title>A chromosomal-level reference genome of Carpinus fangiana (Coryloideae, Betulaceae).</title>
        <authorList>
            <person name="Yang X."/>
            <person name="Wang Z."/>
            <person name="Zhang L."/>
            <person name="Hao G."/>
            <person name="Liu J."/>
            <person name="Yang Y."/>
        </authorList>
    </citation>
    <scope>NUCLEOTIDE SEQUENCE [LARGE SCALE GENOMIC DNA]</scope>
    <source>
        <strain evidence="2">Cfa_2016G</strain>
        <tissue evidence="2">Leaf</tissue>
    </source>
</reference>
<protein>
    <submittedName>
        <fullName evidence="2">Uncharacterized protein</fullName>
    </submittedName>
</protein>
<evidence type="ECO:0000313" key="3">
    <source>
        <dbReference type="Proteomes" id="UP000327013"/>
    </source>
</evidence>
<sequence>MASPAVAPAPAAAPHVLPQQHDQRHYTLPHHAYTPQSGPRSSTGTLQSHLRQQSLPSHAYDQILPAKPKPAARRLDGVQTPLTEENIAALQRQSHTHILNSPPSSRKAPVRPHSPTANTRSSRGSRQSQLRDSGVGSPVRQISDTPRGLSSDPEKQEALHAQKADFPRLHHHTSGTASPPATSVCVCTSVGRPGPS</sequence>
<evidence type="ECO:0000256" key="1">
    <source>
        <dbReference type="SAM" id="MobiDB-lite"/>
    </source>
</evidence>
<accession>A0A5N6KQB6</accession>
<feature type="compositionally biased region" description="Basic and acidic residues" evidence="1">
    <location>
        <begin position="152"/>
        <end position="168"/>
    </location>
</feature>
<dbReference type="EMBL" id="VIBQ01000010">
    <property type="protein sequence ID" value="KAB8338846.1"/>
    <property type="molecule type" value="Genomic_DNA"/>
</dbReference>
<feature type="compositionally biased region" description="Low complexity" evidence="1">
    <location>
        <begin position="1"/>
        <end position="14"/>
    </location>
</feature>
<feature type="compositionally biased region" description="Polar residues" evidence="1">
    <location>
        <begin position="34"/>
        <end position="52"/>
    </location>
</feature>
<dbReference type="Proteomes" id="UP000327013">
    <property type="component" value="Unassembled WGS sequence"/>
</dbReference>
<name>A0A5N6KQB6_9ROSI</name>
<keyword evidence="3" id="KW-1185">Reference proteome</keyword>
<feature type="region of interest" description="Disordered" evidence="1">
    <location>
        <begin position="96"/>
        <end position="196"/>
    </location>
</feature>
<comment type="caution">
    <text evidence="2">The sequence shown here is derived from an EMBL/GenBank/DDBJ whole genome shotgun (WGS) entry which is preliminary data.</text>
</comment>
<dbReference type="AlphaFoldDB" id="A0A5N6KQB6"/>
<organism evidence="2 3">
    <name type="scientific">Carpinus fangiana</name>
    <dbReference type="NCBI Taxonomy" id="176857"/>
    <lineage>
        <taxon>Eukaryota</taxon>
        <taxon>Viridiplantae</taxon>
        <taxon>Streptophyta</taxon>
        <taxon>Embryophyta</taxon>
        <taxon>Tracheophyta</taxon>
        <taxon>Spermatophyta</taxon>
        <taxon>Magnoliopsida</taxon>
        <taxon>eudicotyledons</taxon>
        <taxon>Gunneridae</taxon>
        <taxon>Pentapetalae</taxon>
        <taxon>rosids</taxon>
        <taxon>fabids</taxon>
        <taxon>Fagales</taxon>
        <taxon>Betulaceae</taxon>
        <taxon>Carpinus</taxon>
    </lineage>
</organism>
<feature type="compositionally biased region" description="Low complexity" evidence="1">
    <location>
        <begin position="120"/>
        <end position="134"/>
    </location>
</feature>
<gene>
    <name evidence="2" type="ORF">FH972_021790</name>
</gene>
<evidence type="ECO:0000313" key="2">
    <source>
        <dbReference type="EMBL" id="KAB8338846.1"/>
    </source>
</evidence>
<proteinExistence type="predicted"/>